<dbReference type="GO" id="GO:0016887">
    <property type="term" value="F:ATP hydrolysis activity"/>
    <property type="evidence" value="ECO:0007669"/>
    <property type="project" value="InterPro"/>
</dbReference>
<dbReference type="InterPro" id="IPR052267">
    <property type="entry name" value="N-DRC_Component"/>
</dbReference>
<sequence length="349" mass="38673">MTPDRTIESLYEELVKEGIIVRCPQIRLSEFEGEYSYLGTTLRQANIEPMPSLSDVRRLVTEFGILPLGSQAVHEQAPLTKSILLAGPRGTGKKMLVQAVCNEVGANMFDLTAANIAGKYPGKDGLKMLIHLVFKVGRELQPSVIYIGDCERMFKKKIPKTDPTDPKRLKKELPKAMKGVKSDDRLLLVGTSRCPFDGEMKPLCSLYQRIILIPRPDYASRHLLWRRLILKNNGVITNTLDVSSLSKVTDGYTPGHMLTAITQVLTERRIQTLSKKPLQSVEFIAPLARIDPIYKEEEEAFKGWYAKTPLGKKRAKAAQADDDDGGGGKGGKGGKGKKGKKKGGKKKKK</sequence>
<name>A0A8W8LMD2_MAGGI</name>
<dbReference type="EnsemblMetazoa" id="G29057.1">
    <property type="protein sequence ID" value="G29057.1:cds"/>
    <property type="gene ID" value="G29057"/>
</dbReference>
<keyword evidence="4" id="KW-1185">Reference proteome</keyword>
<dbReference type="AlphaFoldDB" id="A0A8W8LMD2"/>
<evidence type="ECO:0000313" key="4">
    <source>
        <dbReference type="Proteomes" id="UP000005408"/>
    </source>
</evidence>
<dbReference type="Proteomes" id="UP000005408">
    <property type="component" value="Unassembled WGS sequence"/>
</dbReference>
<feature type="compositionally biased region" description="Basic residues" evidence="1">
    <location>
        <begin position="332"/>
        <end position="349"/>
    </location>
</feature>
<dbReference type="Gene3D" id="1.10.8.60">
    <property type="match status" value="1"/>
</dbReference>
<dbReference type="GO" id="GO:0005524">
    <property type="term" value="F:ATP binding"/>
    <property type="evidence" value="ECO:0007669"/>
    <property type="project" value="UniProtKB-KW"/>
</dbReference>
<protein>
    <recommendedName>
        <fullName evidence="2">ATPase AAA-type core domain-containing protein</fullName>
    </recommendedName>
</protein>
<organism evidence="3 4">
    <name type="scientific">Magallana gigas</name>
    <name type="common">Pacific oyster</name>
    <name type="synonym">Crassostrea gigas</name>
    <dbReference type="NCBI Taxonomy" id="29159"/>
    <lineage>
        <taxon>Eukaryota</taxon>
        <taxon>Metazoa</taxon>
        <taxon>Spiralia</taxon>
        <taxon>Lophotrochozoa</taxon>
        <taxon>Mollusca</taxon>
        <taxon>Bivalvia</taxon>
        <taxon>Autobranchia</taxon>
        <taxon>Pteriomorphia</taxon>
        <taxon>Ostreida</taxon>
        <taxon>Ostreoidea</taxon>
        <taxon>Ostreidae</taxon>
        <taxon>Magallana</taxon>
    </lineage>
</organism>
<proteinExistence type="predicted"/>
<dbReference type="InterPro" id="IPR003959">
    <property type="entry name" value="ATPase_AAA_core"/>
</dbReference>
<dbReference type="PANTHER" id="PTHR14690">
    <property type="entry name" value="IQ MOTIF CONTAINING WITH AAA DOMAIN 1"/>
    <property type="match status" value="1"/>
</dbReference>
<feature type="region of interest" description="Disordered" evidence="1">
    <location>
        <begin position="311"/>
        <end position="349"/>
    </location>
</feature>
<dbReference type="PANTHER" id="PTHR14690:SF0">
    <property type="entry name" value="IQ MOTIF CONTAINING WITH AAA DOMAIN 1"/>
    <property type="match status" value="1"/>
</dbReference>
<feature type="domain" description="ATPase AAA-type core" evidence="2">
    <location>
        <begin position="83"/>
        <end position="195"/>
    </location>
</feature>
<evidence type="ECO:0000313" key="3">
    <source>
        <dbReference type="EnsemblMetazoa" id="G29057.1:cds"/>
    </source>
</evidence>
<dbReference type="SUPFAM" id="SSF52540">
    <property type="entry name" value="P-loop containing nucleoside triphosphate hydrolases"/>
    <property type="match status" value="1"/>
</dbReference>
<reference evidence="3" key="1">
    <citation type="submission" date="2022-08" db="UniProtKB">
        <authorList>
            <consortium name="EnsemblMetazoa"/>
        </authorList>
    </citation>
    <scope>IDENTIFICATION</scope>
    <source>
        <strain evidence="3">05x7-T-G4-1.051#20</strain>
    </source>
</reference>
<dbReference type="Gene3D" id="3.40.50.300">
    <property type="entry name" value="P-loop containing nucleotide triphosphate hydrolases"/>
    <property type="match status" value="1"/>
</dbReference>
<accession>A0A8W8LMD2</accession>
<dbReference type="InterPro" id="IPR027417">
    <property type="entry name" value="P-loop_NTPase"/>
</dbReference>
<evidence type="ECO:0000256" key="1">
    <source>
        <dbReference type="SAM" id="MobiDB-lite"/>
    </source>
</evidence>
<evidence type="ECO:0000259" key="2">
    <source>
        <dbReference type="Pfam" id="PF00004"/>
    </source>
</evidence>
<dbReference type="Pfam" id="PF00004">
    <property type="entry name" value="AAA"/>
    <property type="match status" value="1"/>
</dbReference>